<feature type="transmembrane region" description="Helical" evidence="9">
    <location>
        <begin position="182"/>
        <end position="200"/>
    </location>
</feature>
<feature type="domain" description="ABC transporter" evidence="10">
    <location>
        <begin position="920"/>
        <end position="1206"/>
    </location>
</feature>
<dbReference type="CDD" id="cd18580">
    <property type="entry name" value="ABC_6TM_ABCC_D2"/>
    <property type="match status" value="1"/>
</dbReference>
<dbReference type="InterPro" id="IPR003439">
    <property type="entry name" value="ABC_transporter-like_ATP-bd"/>
</dbReference>
<dbReference type="InterPro" id="IPR044726">
    <property type="entry name" value="ABCC_6TM_D2"/>
</dbReference>
<dbReference type="GO" id="GO:0016020">
    <property type="term" value="C:membrane"/>
    <property type="evidence" value="ECO:0007669"/>
    <property type="project" value="UniProtKB-SubCell"/>
</dbReference>
<dbReference type="SMART" id="SM00382">
    <property type="entry name" value="AAA"/>
    <property type="match status" value="2"/>
</dbReference>
<gene>
    <name evidence="12" type="ORF">B0T24DRAFT_534905</name>
</gene>
<dbReference type="PANTHER" id="PTHR24223:SF345">
    <property type="entry name" value="ABC MULTIDRUG TRANSPORTER (EUROFUNG)"/>
    <property type="match status" value="1"/>
</dbReference>
<evidence type="ECO:0000259" key="10">
    <source>
        <dbReference type="PROSITE" id="PS50893"/>
    </source>
</evidence>
<keyword evidence="3 9" id="KW-0812">Transmembrane</keyword>
<evidence type="ECO:0000313" key="12">
    <source>
        <dbReference type="EMBL" id="KAK3367203.1"/>
    </source>
</evidence>
<reference evidence="12" key="1">
    <citation type="journal article" date="2023" name="Mol. Phylogenet. Evol.">
        <title>Genome-scale phylogeny and comparative genomics of the fungal order Sordariales.</title>
        <authorList>
            <person name="Hensen N."/>
            <person name="Bonometti L."/>
            <person name="Westerberg I."/>
            <person name="Brannstrom I.O."/>
            <person name="Guillou S."/>
            <person name="Cros-Aarteil S."/>
            <person name="Calhoun S."/>
            <person name="Haridas S."/>
            <person name="Kuo A."/>
            <person name="Mondo S."/>
            <person name="Pangilinan J."/>
            <person name="Riley R."/>
            <person name="LaButti K."/>
            <person name="Andreopoulos B."/>
            <person name="Lipzen A."/>
            <person name="Chen C."/>
            <person name="Yan M."/>
            <person name="Daum C."/>
            <person name="Ng V."/>
            <person name="Clum A."/>
            <person name="Steindorff A."/>
            <person name="Ohm R.A."/>
            <person name="Martin F."/>
            <person name="Silar P."/>
            <person name="Natvig D.O."/>
            <person name="Lalanne C."/>
            <person name="Gautier V."/>
            <person name="Ament-Velasquez S.L."/>
            <person name="Kruys A."/>
            <person name="Hutchinson M.I."/>
            <person name="Powell A.J."/>
            <person name="Barry K."/>
            <person name="Miller A.N."/>
            <person name="Grigoriev I.V."/>
            <person name="Debuchy R."/>
            <person name="Gladieux P."/>
            <person name="Hiltunen Thoren M."/>
            <person name="Johannesson H."/>
        </authorList>
    </citation>
    <scope>NUCLEOTIDE SEQUENCE</scope>
    <source>
        <strain evidence="12">CBS 958.72</strain>
    </source>
</reference>
<comment type="subcellular location">
    <subcellularLocation>
        <location evidence="1">Membrane</location>
        <topology evidence="1">Multi-pass membrane protein</topology>
    </subcellularLocation>
</comment>
<dbReference type="Proteomes" id="UP001287356">
    <property type="component" value="Unassembled WGS sequence"/>
</dbReference>
<evidence type="ECO:0000256" key="7">
    <source>
        <dbReference type="ARBA" id="ARBA00023136"/>
    </source>
</evidence>
<comment type="caution">
    <text evidence="12">The sequence shown here is derived from an EMBL/GenBank/DDBJ whole genome shotgun (WGS) entry which is preliminary data.</text>
</comment>
<dbReference type="GO" id="GO:0140359">
    <property type="term" value="F:ABC-type transporter activity"/>
    <property type="evidence" value="ECO:0007669"/>
    <property type="project" value="InterPro"/>
</dbReference>
<dbReference type="SUPFAM" id="SSF52540">
    <property type="entry name" value="P-loop containing nucleoside triphosphate hydrolases"/>
    <property type="match status" value="2"/>
</dbReference>
<evidence type="ECO:0000256" key="9">
    <source>
        <dbReference type="SAM" id="Phobius"/>
    </source>
</evidence>
<dbReference type="SUPFAM" id="SSF90123">
    <property type="entry name" value="ABC transporter transmembrane region"/>
    <property type="match status" value="2"/>
</dbReference>
<dbReference type="GO" id="GO:0005524">
    <property type="term" value="F:ATP binding"/>
    <property type="evidence" value="ECO:0007669"/>
    <property type="project" value="UniProtKB-KW"/>
</dbReference>
<dbReference type="EMBL" id="JAULSN010000007">
    <property type="protein sequence ID" value="KAK3367203.1"/>
    <property type="molecule type" value="Genomic_DNA"/>
</dbReference>
<feature type="transmembrane region" description="Helical" evidence="9">
    <location>
        <begin position="86"/>
        <end position="106"/>
    </location>
</feature>
<dbReference type="PROSITE" id="PS50929">
    <property type="entry name" value="ABC_TM1F"/>
    <property type="match status" value="2"/>
</dbReference>
<accession>A0AAE0JZB8</accession>
<feature type="transmembrane region" description="Helical" evidence="9">
    <location>
        <begin position="827"/>
        <end position="847"/>
    </location>
</feature>
<keyword evidence="5" id="KW-0067">ATP-binding</keyword>
<evidence type="ECO:0000256" key="8">
    <source>
        <dbReference type="SAM" id="MobiDB-lite"/>
    </source>
</evidence>
<feature type="domain" description="ABC transmembrane type-1" evidence="11">
    <location>
        <begin position="607"/>
        <end position="882"/>
    </location>
</feature>
<keyword evidence="7 9" id="KW-0472">Membrane</keyword>
<evidence type="ECO:0000256" key="2">
    <source>
        <dbReference type="ARBA" id="ARBA00022448"/>
    </source>
</evidence>
<dbReference type="Gene3D" id="3.40.50.300">
    <property type="entry name" value="P-loop containing nucleotide triphosphate hydrolases"/>
    <property type="match status" value="2"/>
</dbReference>
<dbReference type="InterPro" id="IPR003593">
    <property type="entry name" value="AAA+_ATPase"/>
</dbReference>
<dbReference type="PROSITE" id="PS50893">
    <property type="entry name" value="ABC_TRANSPORTER_2"/>
    <property type="match status" value="2"/>
</dbReference>
<feature type="region of interest" description="Disordered" evidence="8">
    <location>
        <begin position="1052"/>
        <end position="1102"/>
    </location>
</feature>
<dbReference type="InterPro" id="IPR011527">
    <property type="entry name" value="ABC1_TM_dom"/>
</dbReference>
<feature type="transmembrane region" description="Helical" evidence="9">
    <location>
        <begin position="743"/>
        <end position="760"/>
    </location>
</feature>
<feature type="domain" description="ABC transporter" evidence="10">
    <location>
        <begin position="382"/>
        <end position="613"/>
    </location>
</feature>
<keyword evidence="2" id="KW-0813">Transport</keyword>
<feature type="transmembrane region" description="Helical" evidence="9">
    <location>
        <begin position="638"/>
        <end position="667"/>
    </location>
</feature>
<sequence length="1211" mass="132883">MPPLGQSLNVMETREAMQREWDKRKKPESQISLMLAQLKCLWRANIYILPSRFITILLRCSQPFLISRAITFVSTELPPFENRNEAFRLFVFTFIIYVGMAISSGMHQRLLSRLELLSRMSLIGIIHNRCLTIKDGAFDDSAALTLMSNDVPHATGLGSIIHDIWSTALELGIGMYMLSGELGWVCILPLVFVLCISQAVKWVTANLADRQRTWNMATQMRISSTKATLDSMKNIKMMGLVDKMEAKIQSVRDDEISKFIRFYRLLVVFFVSSVALAQFTPAITLVVYAIQAQLRGEKSIDVNMAFTSLAIIELVTSPTNELLGILPEGASILAAFGRIQTYLLGPSREDKRDFFDEMRYMGSGTDCPEGITLADPGSRAAIGIDQVTVRPASTASPVLKNIVTAWGKGRLVVVCGVVGAGKTTLVKALLGDLPPDSGVIHTAFRSTAYCSQTAWLINGTIKEAIRGPPGDDSAADEEWYRRVIHACDLVEDFEQMPSGDDTVIGSRGIILSGGQKQRVALARAVYARRDFIILDDVLSALDATTERHIVDNLLGPKGLFKELGTTVLLITHATQHLPLADLIIVLDATDEITGYYFGAIGIGRLSVLLCSLMSYAVLFALIPYWLKWLAEAEGDHMWFYTGIYFALSLAAFLCLSTSVGTIFLSIAPHAANTLHARLLHTVMHAPQSYFAKTDTGTTLNRFSADMMMLNRQLPFSVFQVCQALFRILSQCILLAVVQPLITATLPLTVLAVYLIQKVYLTTSRQLRFLDLEARAMVNASFLETLEGVATIRAFSWQRQFIRDNTAKLDLSLRPDYMLVCIQRWLDMVLDLIVPGLAMGVIGLAVALKGTTTGGQIGIALNVVLKLNMNLLRLVSAWTRLETSLGAISRLRALEQDVQPEDGVGKLQPPPPPGWPTHGLIQFSRVSASYNPPVLALDDLNVSIPPGTKVGVVGRTGSGKSSLLLTLLRLVEMEGEHGTIRIDGLDLRELPRNAVRARIITVPQDPMLVMTDTVRQNLDIAASIDTKSVSDDDMIRVLQRVRLWDVLQSRAASSDGNKKPVSLLDNLADDEGSSSDESDGSDSDSDTDSITAPSANTLDAPMKSLPLSHGQQQLFSLARALLMRGSRGRVVLLDEATSSVDGATDRLMQALVRAEFKDHTVITVAHRLDTIMDSDVVLVLDAGKLVEAGPPVELAFKEGGRFRALIRGKRTA</sequence>
<dbReference type="InterPro" id="IPR036640">
    <property type="entry name" value="ABC1_TM_sf"/>
</dbReference>
<evidence type="ECO:0000259" key="11">
    <source>
        <dbReference type="PROSITE" id="PS50929"/>
    </source>
</evidence>
<evidence type="ECO:0000256" key="4">
    <source>
        <dbReference type="ARBA" id="ARBA00022741"/>
    </source>
</evidence>
<feature type="transmembrane region" description="Helical" evidence="9">
    <location>
        <begin position="262"/>
        <end position="290"/>
    </location>
</feature>
<feature type="transmembrane region" description="Helical" evidence="9">
    <location>
        <begin position="605"/>
        <end position="626"/>
    </location>
</feature>
<reference evidence="12" key="2">
    <citation type="submission" date="2023-06" db="EMBL/GenBank/DDBJ databases">
        <authorList>
            <consortium name="Lawrence Berkeley National Laboratory"/>
            <person name="Haridas S."/>
            <person name="Hensen N."/>
            <person name="Bonometti L."/>
            <person name="Westerberg I."/>
            <person name="Brannstrom I.O."/>
            <person name="Guillou S."/>
            <person name="Cros-Aarteil S."/>
            <person name="Calhoun S."/>
            <person name="Kuo A."/>
            <person name="Mondo S."/>
            <person name="Pangilinan J."/>
            <person name="Riley R."/>
            <person name="Labutti K."/>
            <person name="Andreopoulos B."/>
            <person name="Lipzen A."/>
            <person name="Chen C."/>
            <person name="Yanf M."/>
            <person name="Daum C."/>
            <person name="Ng V."/>
            <person name="Clum A."/>
            <person name="Steindorff A."/>
            <person name="Ohm R."/>
            <person name="Martin F."/>
            <person name="Silar P."/>
            <person name="Natvig D."/>
            <person name="Lalanne C."/>
            <person name="Gautier V."/>
            <person name="Ament-Velasquez S.L."/>
            <person name="Kruys A."/>
            <person name="Hutchinson M.I."/>
            <person name="Powell A.J."/>
            <person name="Barry K."/>
            <person name="Miller A.N."/>
            <person name="Grigoriev I.V."/>
            <person name="Debuchy R."/>
            <person name="Gladieux P."/>
            <person name="Thoren M.H."/>
            <person name="Johannesson H."/>
        </authorList>
    </citation>
    <scope>NUCLEOTIDE SEQUENCE</scope>
    <source>
        <strain evidence="12">CBS 958.72</strain>
    </source>
</reference>
<dbReference type="InterPro" id="IPR050173">
    <property type="entry name" value="ABC_transporter_C-like"/>
</dbReference>
<evidence type="ECO:0000313" key="13">
    <source>
        <dbReference type="Proteomes" id="UP001287356"/>
    </source>
</evidence>
<keyword evidence="6 9" id="KW-1133">Transmembrane helix</keyword>
<dbReference type="Pfam" id="PF00664">
    <property type="entry name" value="ABC_membrane"/>
    <property type="match status" value="2"/>
</dbReference>
<dbReference type="GO" id="GO:0016887">
    <property type="term" value="F:ATP hydrolysis activity"/>
    <property type="evidence" value="ECO:0007669"/>
    <property type="project" value="InterPro"/>
</dbReference>
<organism evidence="12 13">
    <name type="scientific">Lasiosphaeria ovina</name>
    <dbReference type="NCBI Taxonomy" id="92902"/>
    <lineage>
        <taxon>Eukaryota</taxon>
        <taxon>Fungi</taxon>
        <taxon>Dikarya</taxon>
        <taxon>Ascomycota</taxon>
        <taxon>Pezizomycotina</taxon>
        <taxon>Sordariomycetes</taxon>
        <taxon>Sordariomycetidae</taxon>
        <taxon>Sordariales</taxon>
        <taxon>Lasiosphaeriaceae</taxon>
        <taxon>Lasiosphaeria</taxon>
    </lineage>
</organism>
<name>A0AAE0JZB8_9PEZI</name>
<keyword evidence="4" id="KW-0547">Nucleotide-binding</keyword>
<dbReference type="PANTHER" id="PTHR24223">
    <property type="entry name" value="ATP-BINDING CASSETTE SUB-FAMILY C"/>
    <property type="match status" value="1"/>
</dbReference>
<proteinExistence type="predicted"/>
<dbReference type="AlphaFoldDB" id="A0AAE0JZB8"/>
<keyword evidence="13" id="KW-1185">Reference proteome</keyword>
<evidence type="ECO:0000256" key="3">
    <source>
        <dbReference type="ARBA" id="ARBA00022692"/>
    </source>
</evidence>
<dbReference type="InterPro" id="IPR017871">
    <property type="entry name" value="ABC_transporter-like_CS"/>
</dbReference>
<dbReference type="Gene3D" id="1.20.1560.10">
    <property type="entry name" value="ABC transporter type 1, transmembrane domain"/>
    <property type="match status" value="2"/>
</dbReference>
<dbReference type="Pfam" id="PF00005">
    <property type="entry name" value="ABC_tran"/>
    <property type="match status" value="2"/>
</dbReference>
<dbReference type="PROSITE" id="PS00211">
    <property type="entry name" value="ABC_TRANSPORTER_1"/>
    <property type="match status" value="2"/>
</dbReference>
<protein>
    <submittedName>
        <fullName evidence="12">ABC transporter</fullName>
    </submittedName>
</protein>
<evidence type="ECO:0000256" key="1">
    <source>
        <dbReference type="ARBA" id="ARBA00004141"/>
    </source>
</evidence>
<dbReference type="InterPro" id="IPR027417">
    <property type="entry name" value="P-loop_NTPase"/>
</dbReference>
<evidence type="ECO:0000256" key="5">
    <source>
        <dbReference type="ARBA" id="ARBA00022840"/>
    </source>
</evidence>
<feature type="domain" description="ABC transmembrane type-1" evidence="11">
    <location>
        <begin position="62"/>
        <end position="331"/>
    </location>
</feature>
<evidence type="ECO:0000256" key="6">
    <source>
        <dbReference type="ARBA" id="ARBA00022989"/>
    </source>
</evidence>
<feature type="compositionally biased region" description="Acidic residues" evidence="8">
    <location>
        <begin position="1066"/>
        <end position="1086"/>
    </location>
</feature>